<keyword evidence="3" id="KW-1185">Reference proteome</keyword>
<feature type="transmembrane region" description="Helical" evidence="1">
    <location>
        <begin position="184"/>
        <end position="214"/>
    </location>
</feature>
<feature type="transmembrane region" description="Helical" evidence="1">
    <location>
        <begin position="353"/>
        <end position="370"/>
    </location>
</feature>
<feature type="transmembrane region" description="Helical" evidence="1">
    <location>
        <begin position="98"/>
        <end position="118"/>
    </location>
</feature>
<dbReference type="EMBL" id="CP034726">
    <property type="protein sequence ID" value="QBP17664.1"/>
    <property type="molecule type" value="Genomic_DNA"/>
</dbReference>
<evidence type="ECO:0000256" key="1">
    <source>
        <dbReference type="SAM" id="Phobius"/>
    </source>
</evidence>
<keyword evidence="1" id="KW-1133">Transmembrane helix</keyword>
<dbReference type="OrthoDB" id="2328595at2"/>
<reference evidence="3" key="1">
    <citation type="submission" date="2018-12" db="EMBL/GenBank/DDBJ databases">
        <title>A new species of lactobacillus.</title>
        <authorList>
            <person name="Jian Y."/>
            <person name="Xin L."/>
            <person name="Hong Z.J."/>
            <person name="Ming L.Z."/>
            <person name="Hong X.Z."/>
        </authorList>
    </citation>
    <scope>NUCLEOTIDE SEQUENCE [LARGE SCALE GENOMIC DNA]</scope>
    <source>
        <strain evidence="3">HSLZ-75</strain>
    </source>
</reference>
<keyword evidence="1" id="KW-0812">Transmembrane</keyword>
<dbReference type="Proteomes" id="UP000294321">
    <property type="component" value="Chromosome"/>
</dbReference>
<organism evidence="2 3">
    <name type="scientific">Acetilactobacillus jinshanensis</name>
    <dbReference type="NCBI Taxonomy" id="1720083"/>
    <lineage>
        <taxon>Bacteria</taxon>
        <taxon>Bacillati</taxon>
        <taxon>Bacillota</taxon>
        <taxon>Bacilli</taxon>
        <taxon>Lactobacillales</taxon>
        <taxon>Lactobacillaceae</taxon>
        <taxon>Acetilactobacillus</taxon>
    </lineage>
</organism>
<name>A0A4P6ZJ85_9LACO</name>
<evidence type="ECO:0000313" key="3">
    <source>
        <dbReference type="Proteomes" id="UP000294321"/>
    </source>
</evidence>
<dbReference type="AlphaFoldDB" id="A0A4P6ZJ85"/>
<feature type="transmembrane region" description="Helical" evidence="1">
    <location>
        <begin position="12"/>
        <end position="31"/>
    </location>
</feature>
<feature type="transmembrane region" description="Helical" evidence="1">
    <location>
        <begin position="154"/>
        <end position="172"/>
    </location>
</feature>
<accession>A0A4P6ZJ85</accession>
<protein>
    <recommendedName>
        <fullName evidence="4">YfhO family protein</fullName>
    </recommendedName>
</protein>
<evidence type="ECO:0008006" key="4">
    <source>
        <dbReference type="Google" id="ProtNLM"/>
    </source>
</evidence>
<feature type="transmembrane region" description="Helical" evidence="1">
    <location>
        <begin position="286"/>
        <end position="304"/>
    </location>
</feature>
<proteinExistence type="predicted"/>
<sequence length="439" mass="50220">MNIKFKTGAKKIIPYLLIVIAALCMLSPQIYTHSFISGMDYYFHMSRTYETAMQIKTGHFSYFLSLFSWHHNARIVNALYGPVGGYISGLILLLTKSWYNWEICIFMLALTLAGGTMYHLCRYWHVKQSISFLIGVIYMLSNPLYNFIFLQEFSGFAASLVPLIVLMMSEMLHEKDISPVKFALVIVIVVEVHLMTFVLSMTFVIPCVLIGVIVSNHKIRLIRHVLEAGLLTILLSFNEWASIIEVFGSNLHHIVPTFPGQHLGDRPSNSIMNVYPWLKFSQTPSLLGFCGALLLVVALILWLLKVRHLNYVINIYMLFGLFFIWLSSGWFPWAFVSHYAGAICSLIQFPRRFLPIGLILIYLTLGIILSKSIPRHGAGLSFKWLASMIMLLFFIGGIGLMNNTTYQTEIQAYHSSKVIHWTNMHRTAKRNPKRLQEAY</sequence>
<evidence type="ECO:0000313" key="2">
    <source>
        <dbReference type="EMBL" id="QBP17664.1"/>
    </source>
</evidence>
<feature type="transmembrane region" description="Helical" evidence="1">
    <location>
        <begin position="382"/>
        <end position="401"/>
    </location>
</feature>
<feature type="transmembrane region" description="Helical" evidence="1">
    <location>
        <begin position="130"/>
        <end position="148"/>
    </location>
</feature>
<keyword evidence="1" id="KW-0472">Membrane</keyword>
<gene>
    <name evidence="2" type="ORF">ELX58_00360</name>
</gene>
<dbReference type="KEGG" id="lji:ELX58_00360"/>
<dbReference type="RefSeq" id="WP_133441210.1">
    <property type="nucleotide sequence ID" value="NZ_CP034726.1"/>
</dbReference>
<feature type="transmembrane region" description="Helical" evidence="1">
    <location>
        <begin position="311"/>
        <end position="333"/>
    </location>
</feature>